<reference evidence="2" key="1">
    <citation type="submission" date="2021-10" db="EMBL/GenBank/DDBJ databases">
        <authorList>
            <person name="Dean J.D."/>
            <person name="Kim M.K."/>
            <person name="Newey C.N."/>
            <person name="Stoker T.S."/>
            <person name="Thompson D.W."/>
            <person name="Grose J.H."/>
        </authorList>
    </citation>
    <scope>NUCLEOTIDE SEQUENCE</scope>
    <source>
        <strain evidence="2">BT635</strain>
    </source>
</reference>
<dbReference type="RefSeq" id="WP_226182604.1">
    <property type="nucleotide sequence ID" value="NZ_JAJADQ010000001.1"/>
</dbReference>
<keyword evidence="3" id="KW-1185">Reference proteome</keyword>
<gene>
    <name evidence="2" type="ORF">LGH70_03155</name>
</gene>
<accession>A0ABS8A839</accession>
<evidence type="ECO:0000313" key="3">
    <source>
        <dbReference type="Proteomes" id="UP001165297"/>
    </source>
</evidence>
<proteinExistence type="predicted"/>
<dbReference type="Proteomes" id="UP001165297">
    <property type="component" value="Unassembled WGS sequence"/>
</dbReference>
<feature type="chain" id="PRO_5047331234" description="Outer membrane protein beta-barrel domain-containing protein" evidence="1">
    <location>
        <begin position="24"/>
        <end position="258"/>
    </location>
</feature>
<sequence length="258" mass="28873">MRHFYTFGFCLLALLGSSLRVQAQSNDEPSYRKEFTYGINFNTRGGLIGGVAVRSTRVLDEKWSRFWGIEGVEVKHPKEQRLLNGATGGSFVAGKSNYMFVIRPSFGMQRVVFRKAPESGVQINALLGAGPSVGLLMPYYIYYDYTLRENGGRAVQEDIRSEQYDPTLHPRAELILDRAPIFTGAGETNVKVGGHLRGALSFEYGRYRDAVAGIETGFLFEVYPKNLMILRAPNISDSALNTNFFPSVYLTLYIGHRS</sequence>
<evidence type="ECO:0000313" key="2">
    <source>
        <dbReference type="EMBL" id="MCB2376563.1"/>
    </source>
</evidence>
<keyword evidence="1" id="KW-0732">Signal</keyword>
<name>A0ABS8A839_9BACT</name>
<protein>
    <recommendedName>
        <fullName evidence="4">Outer membrane protein beta-barrel domain-containing protein</fullName>
    </recommendedName>
</protein>
<organism evidence="2 3">
    <name type="scientific">Hymenobacter nitidus</name>
    <dbReference type="NCBI Taxonomy" id="2880929"/>
    <lineage>
        <taxon>Bacteria</taxon>
        <taxon>Pseudomonadati</taxon>
        <taxon>Bacteroidota</taxon>
        <taxon>Cytophagia</taxon>
        <taxon>Cytophagales</taxon>
        <taxon>Hymenobacteraceae</taxon>
        <taxon>Hymenobacter</taxon>
    </lineage>
</organism>
<feature type="signal peptide" evidence="1">
    <location>
        <begin position="1"/>
        <end position="23"/>
    </location>
</feature>
<evidence type="ECO:0000256" key="1">
    <source>
        <dbReference type="SAM" id="SignalP"/>
    </source>
</evidence>
<evidence type="ECO:0008006" key="4">
    <source>
        <dbReference type="Google" id="ProtNLM"/>
    </source>
</evidence>
<comment type="caution">
    <text evidence="2">The sequence shown here is derived from an EMBL/GenBank/DDBJ whole genome shotgun (WGS) entry which is preliminary data.</text>
</comment>
<dbReference type="EMBL" id="JAJADQ010000001">
    <property type="protein sequence ID" value="MCB2376563.1"/>
    <property type="molecule type" value="Genomic_DNA"/>
</dbReference>